<evidence type="ECO:0000256" key="3">
    <source>
        <dbReference type="ARBA" id="ARBA00022573"/>
    </source>
</evidence>
<dbReference type="GO" id="GO:0009236">
    <property type="term" value="P:cobalamin biosynthetic process"/>
    <property type="evidence" value="ECO:0007669"/>
    <property type="project" value="UniProtKB-UniPathway"/>
</dbReference>
<evidence type="ECO:0000256" key="4">
    <source>
        <dbReference type="ARBA" id="ARBA00023235"/>
    </source>
</evidence>
<evidence type="ECO:0000313" key="7">
    <source>
        <dbReference type="Proteomes" id="UP000000483"/>
    </source>
</evidence>
<dbReference type="PANTHER" id="PTHR43588:SF1">
    <property type="entry name" value="COBALT-PRECORRIN-8 METHYLMUTASE"/>
    <property type="match status" value="1"/>
</dbReference>
<dbReference type="eggNOG" id="COG2082">
    <property type="taxonomic scope" value="Bacteria"/>
</dbReference>
<sequence length="212" mass="23117">MNWFPRLPREIEEESFRRIEAQADWRNLSPEEWAVARRMIHTTGDFEYLKNVRFHPQAIAAGIAALRQRRPVIADTRMLQAGISTGRLTGLGVEIICLMDDPEVVREAKRREITRAAVAIEQALPKIFRGIVAVGNAPTALLRLLELLAAGAPPPALIVGVPVGFVNAAESKEILSRQDCPFITVLGPKGGSAVAASIINALAILIQTEKSA</sequence>
<dbReference type="HOGENOM" id="CLU_084703_1_1_7"/>
<evidence type="ECO:0000256" key="1">
    <source>
        <dbReference type="ARBA" id="ARBA00004953"/>
    </source>
</evidence>
<dbReference type="STRING" id="880072.Desac_2241"/>
<dbReference type="InterPro" id="IPR003722">
    <property type="entry name" value="Cbl_synth_CobH/CbiC"/>
</dbReference>
<accession>F2NFE9</accession>
<name>F2NFE9_DESAR</name>
<keyword evidence="3" id="KW-0169">Cobalamin biosynthesis</keyword>
<proteinExistence type="inferred from homology"/>
<dbReference type="Proteomes" id="UP000000483">
    <property type="component" value="Chromosome"/>
</dbReference>
<reference evidence="7" key="2">
    <citation type="submission" date="2011-03" db="EMBL/GenBank/DDBJ databases">
        <title>The complete genome of Desulfobacca acetoxidans DSM 11109.</title>
        <authorList>
            <consortium name="US DOE Joint Genome Institute (JGI-PGF)"/>
            <person name="Lucas S."/>
            <person name="Copeland A."/>
            <person name="Lapidus A."/>
            <person name="Bruce D."/>
            <person name="Goodwin L."/>
            <person name="Pitluck S."/>
            <person name="Peters L."/>
            <person name="Kyrpides N."/>
            <person name="Mavromatis K."/>
            <person name="Ivanova N."/>
            <person name="Ovchinnikova G."/>
            <person name="Teshima H."/>
            <person name="Detter J.C."/>
            <person name="Han C."/>
            <person name="Land M."/>
            <person name="Hauser L."/>
            <person name="Markowitz V."/>
            <person name="Cheng J.-F."/>
            <person name="Hugenholtz P."/>
            <person name="Woyke T."/>
            <person name="Wu D."/>
            <person name="Spring S."/>
            <person name="Schueler E."/>
            <person name="Brambilla E."/>
            <person name="Klenk H.-P."/>
            <person name="Eisen J.A."/>
        </authorList>
    </citation>
    <scope>NUCLEOTIDE SEQUENCE [LARGE SCALE GENOMIC DNA]</scope>
    <source>
        <strain evidence="7">ATCC 700848 / DSM 11109 / ASRB2</strain>
    </source>
</reference>
<dbReference type="SUPFAM" id="SSF63965">
    <property type="entry name" value="Precorrin-8X methylmutase CbiC/CobH"/>
    <property type="match status" value="1"/>
</dbReference>
<dbReference type="PANTHER" id="PTHR43588">
    <property type="entry name" value="COBALT-PRECORRIN-8 METHYLMUTASE"/>
    <property type="match status" value="1"/>
</dbReference>
<dbReference type="RefSeq" id="WP_013707177.1">
    <property type="nucleotide sequence ID" value="NC_015388.1"/>
</dbReference>
<dbReference type="Pfam" id="PF02570">
    <property type="entry name" value="CbiC"/>
    <property type="match status" value="1"/>
</dbReference>
<dbReference type="EC" id="5.4.99.61" evidence="6"/>
<dbReference type="KEGG" id="dao:Desac_2241"/>
<dbReference type="GO" id="GO:0016993">
    <property type="term" value="F:precorrin-8X methylmutase activity"/>
    <property type="evidence" value="ECO:0007669"/>
    <property type="project" value="UniProtKB-EC"/>
</dbReference>
<evidence type="ECO:0000256" key="2">
    <source>
        <dbReference type="ARBA" id="ARBA00009774"/>
    </source>
</evidence>
<evidence type="ECO:0000313" key="6">
    <source>
        <dbReference type="EMBL" id="AEB10068.1"/>
    </source>
</evidence>
<evidence type="ECO:0000259" key="5">
    <source>
        <dbReference type="Pfam" id="PF02570"/>
    </source>
</evidence>
<comment type="similarity">
    <text evidence="2">Belongs to the CobH/CbiC family.</text>
</comment>
<dbReference type="OrthoDB" id="9780708at2"/>
<dbReference type="InterPro" id="IPR036588">
    <property type="entry name" value="CobH/CbiC_sf"/>
</dbReference>
<reference evidence="6 7" key="1">
    <citation type="journal article" date="2011" name="Stand. Genomic Sci.">
        <title>Complete genome sequence of the acetate-degrading sulfate reducer Desulfobacca acetoxidans type strain (ASRB2).</title>
        <authorList>
            <person name="Goker M."/>
            <person name="Teshima H."/>
            <person name="Lapidus A."/>
            <person name="Nolan M."/>
            <person name="Lucas S."/>
            <person name="Hammon N."/>
            <person name="Deshpande S."/>
            <person name="Cheng J.F."/>
            <person name="Tapia R."/>
            <person name="Han C."/>
            <person name="Goodwin L."/>
            <person name="Pitluck S."/>
            <person name="Huntemann M."/>
            <person name="Liolios K."/>
            <person name="Ivanova N."/>
            <person name="Pagani I."/>
            <person name="Mavromatis K."/>
            <person name="Ovchinikova G."/>
            <person name="Pati A."/>
            <person name="Chen A."/>
            <person name="Palaniappan K."/>
            <person name="Land M."/>
            <person name="Hauser L."/>
            <person name="Brambilla E.M."/>
            <person name="Rohde M."/>
            <person name="Spring S."/>
            <person name="Detter J.C."/>
            <person name="Woyke T."/>
            <person name="Bristow J."/>
            <person name="Eisen J.A."/>
            <person name="Markowitz V."/>
            <person name="Hugenholtz P."/>
            <person name="Kyrpides N.C."/>
            <person name="Klenk H.P."/>
        </authorList>
    </citation>
    <scope>NUCLEOTIDE SEQUENCE [LARGE SCALE GENOMIC DNA]</scope>
    <source>
        <strain evidence="7">ATCC 700848 / DSM 11109 / ASRB2</strain>
    </source>
</reference>
<keyword evidence="4 6" id="KW-0413">Isomerase</keyword>
<comment type="pathway">
    <text evidence="1">Cofactor biosynthesis; adenosylcobalamin biosynthesis.</text>
</comment>
<protein>
    <submittedName>
        <fullName evidence="6">Precorrin-8X methylmutase</fullName>
        <ecNumber evidence="6">5.4.99.61</ecNumber>
    </submittedName>
</protein>
<dbReference type="UniPathway" id="UPA00148"/>
<organism evidence="6 7">
    <name type="scientific">Desulfobacca acetoxidans (strain ATCC 700848 / DSM 11109 / ASRB2)</name>
    <dbReference type="NCBI Taxonomy" id="880072"/>
    <lineage>
        <taxon>Bacteria</taxon>
        <taxon>Pseudomonadati</taxon>
        <taxon>Thermodesulfobacteriota</taxon>
        <taxon>Desulfobaccia</taxon>
        <taxon>Desulfobaccales</taxon>
        <taxon>Desulfobaccaceae</taxon>
        <taxon>Desulfobacca</taxon>
    </lineage>
</organism>
<keyword evidence="7" id="KW-1185">Reference proteome</keyword>
<dbReference type="EMBL" id="CP002629">
    <property type="protein sequence ID" value="AEB10068.1"/>
    <property type="molecule type" value="Genomic_DNA"/>
</dbReference>
<gene>
    <name evidence="6" type="ordered locus">Desac_2241</name>
</gene>
<dbReference type="AlphaFoldDB" id="F2NFE9"/>
<dbReference type="Gene3D" id="3.40.50.10230">
    <property type="entry name" value="Cobalamin biosynthesis CobH/CbiC, precorrin-8X methylmutase"/>
    <property type="match status" value="1"/>
</dbReference>
<feature type="domain" description="Cobalamin biosynthesis precorrin-8X methylmutase CobH/CbiC" evidence="5">
    <location>
        <begin position="10"/>
        <end position="203"/>
    </location>
</feature>